<reference evidence="9" key="1">
    <citation type="journal article" date="2021" name="PeerJ">
        <title>Extensive microbial diversity within the chicken gut microbiome revealed by metagenomics and culture.</title>
        <authorList>
            <person name="Gilroy R."/>
            <person name="Ravi A."/>
            <person name="Getino M."/>
            <person name="Pursley I."/>
            <person name="Horton D.L."/>
            <person name="Alikhan N.F."/>
            <person name="Baker D."/>
            <person name="Gharbi K."/>
            <person name="Hall N."/>
            <person name="Watson M."/>
            <person name="Adriaenssens E.M."/>
            <person name="Foster-Nyarko E."/>
            <person name="Jarju S."/>
            <person name="Secka A."/>
            <person name="Antonio M."/>
            <person name="Oren A."/>
            <person name="Chaudhuri R.R."/>
            <person name="La Ragione R."/>
            <person name="Hildebrand F."/>
            <person name="Pallen M.J."/>
        </authorList>
    </citation>
    <scope>NUCLEOTIDE SEQUENCE</scope>
    <source>
        <strain evidence="9">ChiHcolR34-3080</strain>
    </source>
</reference>
<evidence type="ECO:0000259" key="8">
    <source>
        <dbReference type="Pfam" id="PF16875"/>
    </source>
</evidence>
<dbReference type="Gene3D" id="3.20.20.70">
    <property type="entry name" value="Aldolase class I"/>
    <property type="match status" value="1"/>
</dbReference>
<keyword evidence="3 5" id="KW-0378">Hydrolase</keyword>
<dbReference type="Pfam" id="PF16875">
    <property type="entry name" value="Glyco_hydro_36N"/>
    <property type="match status" value="1"/>
</dbReference>
<comment type="catalytic activity">
    <reaction evidence="1 5">
        <text>Hydrolysis of terminal, non-reducing alpha-D-galactose residues in alpha-D-galactosides, including galactose oligosaccharides, galactomannans and galactolipids.</text>
        <dbReference type="EC" id="3.2.1.22"/>
    </reaction>
</comment>
<dbReference type="PRINTS" id="PR00743">
    <property type="entry name" value="GLHYDRLASE36"/>
</dbReference>
<dbReference type="InterPro" id="IPR017853">
    <property type="entry name" value="GH"/>
</dbReference>
<evidence type="ECO:0000313" key="9">
    <source>
        <dbReference type="EMBL" id="HIW08130.1"/>
    </source>
</evidence>
<proteinExistence type="inferred from homology"/>
<dbReference type="PROSITE" id="PS00512">
    <property type="entry name" value="ALPHA_GALACTOSIDASE"/>
    <property type="match status" value="1"/>
</dbReference>
<gene>
    <name evidence="9" type="ORF">H9890_01860</name>
</gene>
<feature type="active site" description="Nucleophile" evidence="6">
    <location>
        <position position="479"/>
    </location>
</feature>
<dbReference type="GO" id="GO:0004557">
    <property type="term" value="F:alpha-galactosidase activity"/>
    <property type="evidence" value="ECO:0007669"/>
    <property type="project" value="UniProtKB-UniRule"/>
</dbReference>
<dbReference type="SUPFAM" id="SSF51445">
    <property type="entry name" value="(Trans)glycosidases"/>
    <property type="match status" value="1"/>
</dbReference>
<dbReference type="EC" id="3.2.1.22" evidence="2 5"/>
<sequence length="733" mass="81378">MSIRIDRENGLITLHTAHTSYQMWADRLGVVHHLYYGPAVGDCDLRGLEYYSDCGFSPQPAGMDRQRDYSLDNLCQEYTGSGVGDYRIGCLRLAGPDGSRAADFRFVSAEAVPGKYALPGLPAACDNGGECETLRLKLKDVVNGLAVTLLYGVYEAADLITRAAVFVNEGEGTIRLDKAASACLDLPFGQWELIHFQGRHCMERQPERAPLGHTIQTLRSARGASSHQHNPFAILAAPHTTEEAGECLGAMLVWSGNFKIECEVNQMQSTRLVAGVSDDDFSWTLEPGGQFAAPEVLFCYSEAGLGELSARYHRFLQHNIIRSVWRDKPRPILINNWEATYMDFDAQRILDIARQARELGVEMLVLDDGWFGQRSDDTSGLGDWQVNEAKLGCTLDQLIGQVREMGLLFGLWVEPEMVCANTALYAAHPDWALTIPGRAPSTGRSQLVLDLGRPEVVEYLYGTFHRLLAGHDIAYIKWDMNRNMTDVYSRALPPERQGEAAHRYMLGLYDLLGRLTRDFPQVLFEGCAGGGGRFDAGMLYYCPQIWCSDDTDPIHRIKIQYGTSFGYPPCTMGSHVSASPNHQTGRSTLLSTRAVVAMAGTFGYELDLQKLTGDEKEMVRAQIARCKQLQPLLLEGRCERLTNAVADSCFTAWQFTAPDRSRAAVSVVVIDPQANPWPIHIRLRGLDPDALYHESLTERVYTGAALCRAGLTLPIMQGDYPAVQIMIERMESV</sequence>
<dbReference type="InterPro" id="IPR031704">
    <property type="entry name" value="Glyco_hydro_36_N"/>
</dbReference>
<dbReference type="Proteomes" id="UP000823933">
    <property type="component" value="Unassembled WGS sequence"/>
</dbReference>
<evidence type="ECO:0000259" key="7">
    <source>
        <dbReference type="Pfam" id="PF16874"/>
    </source>
</evidence>
<evidence type="ECO:0000256" key="5">
    <source>
        <dbReference type="PIRNR" id="PIRNR005536"/>
    </source>
</evidence>
<dbReference type="Gene3D" id="2.60.40.1180">
    <property type="entry name" value="Golgi alpha-mannosidase II"/>
    <property type="match status" value="1"/>
</dbReference>
<reference evidence="9" key="2">
    <citation type="submission" date="2021-04" db="EMBL/GenBank/DDBJ databases">
        <authorList>
            <person name="Gilroy R."/>
        </authorList>
    </citation>
    <scope>NUCLEOTIDE SEQUENCE</scope>
    <source>
        <strain evidence="9">ChiHcolR34-3080</strain>
    </source>
</reference>
<dbReference type="GO" id="GO:0016052">
    <property type="term" value="P:carbohydrate catabolic process"/>
    <property type="evidence" value="ECO:0007669"/>
    <property type="project" value="InterPro"/>
</dbReference>
<evidence type="ECO:0000256" key="4">
    <source>
        <dbReference type="ARBA" id="ARBA00023295"/>
    </source>
</evidence>
<dbReference type="FunFam" id="3.20.20.70:FF:000118">
    <property type="entry name" value="Alpha-galactosidase"/>
    <property type="match status" value="1"/>
</dbReference>
<dbReference type="InterPro" id="IPR013785">
    <property type="entry name" value="Aldolase_TIM"/>
</dbReference>
<feature type="domain" description="Glycosyl hydrolase family 36 C-terminal" evidence="7">
    <location>
        <begin position="651"/>
        <end position="726"/>
    </location>
</feature>
<evidence type="ECO:0000256" key="2">
    <source>
        <dbReference type="ARBA" id="ARBA00012755"/>
    </source>
</evidence>
<evidence type="ECO:0000313" key="10">
    <source>
        <dbReference type="Proteomes" id="UP000823933"/>
    </source>
</evidence>
<dbReference type="EMBL" id="DXHQ01000021">
    <property type="protein sequence ID" value="HIW08130.1"/>
    <property type="molecule type" value="Genomic_DNA"/>
</dbReference>
<dbReference type="CDD" id="cd14791">
    <property type="entry name" value="GH36"/>
    <property type="match status" value="1"/>
</dbReference>
<feature type="domain" description="Glycosyl hydrolase family 36 N-terminal" evidence="8">
    <location>
        <begin position="30"/>
        <end position="286"/>
    </location>
</feature>
<dbReference type="PIRSF" id="PIRSF005536">
    <property type="entry name" value="Agal"/>
    <property type="match status" value="1"/>
</dbReference>
<evidence type="ECO:0000256" key="6">
    <source>
        <dbReference type="PIRSR" id="PIRSR005536-1"/>
    </source>
</evidence>
<dbReference type="PANTHER" id="PTHR43053:SF3">
    <property type="entry name" value="ALPHA-GALACTOSIDASE C-RELATED"/>
    <property type="match status" value="1"/>
</dbReference>
<dbReference type="InterPro" id="IPR050985">
    <property type="entry name" value="Alpha-glycosidase_related"/>
</dbReference>
<protein>
    <recommendedName>
        <fullName evidence="2 5">Alpha-galactosidase</fullName>
        <ecNumber evidence="2 5">3.2.1.22</ecNumber>
    </recommendedName>
</protein>
<comment type="similarity">
    <text evidence="5">Belongs to the glycosyl hydrolase.</text>
</comment>
<dbReference type="Pfam" id="PF16874">
    <property type="entry name" value="Glyco_hydro_36C"/>
    <property type="match status" value="1"/>
</dbReference>
<accession>A0A9D1Q9K9</accession>
<dbReference type="Pfam" id="PF02065">
    <property type="entry name" value="Melibiase"/>
    <property type="match status" value="1"/>
</dbReference>
<evidence type="ECO:0000256" key="1">
    <source>
        <dbReference type="ARBA" id="ARBA00001255"/>
    </source>
</evidence>
<evidence type="ECO:0000256" key="3">
    <source>
        <dbReference type="ARBA" id="ARBA00022801"/>
    </source>
</evidence>
<dbReference type="InterPro" id="IPR000111">
    <property type="entry name" value="Glyco_hydro_27/36_CS"/>
</dbReference>
<organism evidence="9 10">
    <name type="scientific">Candidatus Faecalibacterium intestinigallinarum</name>
    <dbReference type="NCBI Taxonomy" id="2838581"/>
    <lineage>
        <taxon>Bacteria</taxon>
        <taxon>Bacillati</taxon>
        <taxon>Bacillota</taxon>
        <taxon>Clostridia</taxon>
        <taxon>Eubacteriales</taxon>
        <taxon>Oscillospiraceae</taxon>
        <taxon>Faecalibacterium</taxon>
    </lineage>
</organism>
<dbReference type="InterPro" id="IPR031705">
    <property type="entry name" value="Glyco_hydro_36_C"/>
</dbReference>
<keyword evidence="4 5" id="KW-0326">Glycosidase</keyword>
<comment type="caution">
    <text evidence="9">The sequence shown here is derived from an EMBL/GenBank/DDBJ whole genome shotgun (WGS) entry which is preliminary data.</text>
</comment>
<dbReference type="InterPro" id="IPR038417">
    <property type="entry name" value="Alpga-gal_N_sf"/>
</dbReference>
<dbReference type="Gene3D" id="2.70.98.60">
    <property type="entry name" value="alpha-galactosidase from lactobacil brevis"/>
    <property type="match status" value="1"/>
</dbReference>
<feature type="active site" description="Proton donor" evidence="6">
    <location>
        <position position="549"/>
    </location>
</feature>
<dbReference type="AlphaFoldDB" id="A0A9D1Q9K9"/>
<name>A0A9D1Q9K9_9FIRM</name>
<dbReference type="InterPro" id="IPR002252">
    <property type="entry name" value="Glyco_hydro_36"/>
</dbReference>
<dbReference type="InterPro" id="IPR013780">
    <property type="entry name" value="Glyco_hydro_b"/>
</dbReference>
<dbReference type="PANTHER" id="PTHR43053">
    <property type="entry name" value="GLYCOSIDASE FAMILY 31"/>
    <property type="match status" value="1"/>
</dbReference>